<evidence type="ECO:0000313" key="1">
    <source>
        <dbReference type="EMBL" id="EMK24006.1"/>
    </source>
</evidence>
<dbReference type="PATRIC" id="fig|1240687.3.peg.2495"/>
<accession>M6FMM4</accession>
<dbReference type="EMBL" id="ANCE01000117">
    <property type="protein sequence ID" value="EMK24006.1"/>
    <property type="molecule type" value="Genomic_DNA"/>
</dbReference>
<organism evidence="1 2">
    <name type="scientific">Leptospira kirschneri serovar Bulgarica str. Nikolaevo</name>
    <dbReference type="NCBI Taxonomy" id="1240687"/>
    <lineage>
        <taxon>Bacteria</taxon>
        <taxon>Pseudomonadati</taxon>
        <taxon>Spirochaetota</taxon>
        <taxon>Spirochaetia</taxon>
        <taxon>Leptospirales</taxon>
        <taxon>Leptospiraceae</taxon>
        <taxon>Leptospira</taxon>
    </lineage>
</organism>
<dbReference type="AlphaFoldDB" id="M6FMM4"/>
<protein>
    <submittedName>
        <fullName evidence="1">Uncharacterized protein</fullName>
    </submittedName>
</protein>
<evidence type="ECO:0000313" key="2">
    <source>
        <dbReference type="Proteomes" id="UP000011980"/>
    </source>
</evidence>
<sequence>MAFYLRMIQRQIRAEEYSGKTGLDVVRMESLIITGKFGRNISPNFF</sequence>
<dbReference type="Proteomes" id="UP000011980">
    <property type="component" value="Unassembled WGS sequence"/>
</dbReference>
<name>M6FMM4_9LEPT</name>
<proteinExistence type="predicted"/>
<reference evidence="1 2" key="1">
    <citation type="submission" date="2013-01" db="EMBL/GenBank/DDBJ databases">
        <authorList>
            <person name="Harkins D.M."/>
            <person name="Durkin A.S."/>
            <person name="Brinkac L.M."/>
            <person name="Haft D.H."/>
            <person name="Selengut J.D."/>
            <person name="Sanka R."/>
            <person name="DePew J."/>
            <person name="Purushe J."/>
            <person name="Galloway R.L."/>
            <person name="Vinetz J.M."/>
            <person name="Sutton G.G."/>
            <person name="Nierman W.C."/>
            <person name="Fouts D.E."/>
        </authorList>
    </citation>
    <scope>NUCLEOTIDE SEQUENCE [LARGE SCALE GENOMIC DNA]</scope>
    <source>
        <strain evidence="1 2">Nikolaevo</strain>
    </source>
</reference>
<gene>
    <name evidence="1" type="ORF">LEP1GSC008_3341</name>
</gene>
<comment type="caution">
    <text evidence="1">The sequence shown here is derived from an EMBL/GenBank/DDBJ whole genome shotgun (WGS) entry which is preliminary data.</text>
</comment>